<dbReference type="InterPro" id="IPR002347">
    <property type="entry name" value="SDR_fam"/>
</dbReference>
<dbReference type="CDD" id="cd05233">
    <property type="entry name" value="SDR_c"/>
    <property type="match status" value="1"/>
</dbReference>
<evidence type="ECO:0000256" key="1">
    <source>
        <dbReference type="ARBA" id="ARBA00006484"/>
    </source>
</evidence>
<proteinExistence type="inferred from homology"/>
<dbReference type="PANTHER" id="PTHR24321">
    <property type="entry name" value="DEHYDROGENASES, SHORT CHAIN"/>
    <property type="match status" value="1"/>
</dbReference>
<evidence type="ECO:0000313" key="5">
    <source>
        <dbReference type="Proteomes" id="UP001201873"/>
    </source>
</evidence>
<keyword evidence="3" id="KW-0520">NAD</keyword>
<dbReference type="Proteomes" id="UP001201873">
    <property type="component" value="Unassembled WGS sequence"/>
</dbReference>
<dbReference type="NCBIfam" id="TIGR03971">
    <property type="entry name" value="SDR_subfam_1"/>
    <property type="match status" value="1"/>
</dbReference>
<keyword evidence="5" id="KW-1185">Reference proteome</keyword>
<comment type="similarity">
    <text evidence="1">Belongs to the short-chain dehydrogenases/reductases (SDR) family.</text>
</comment>
<dbReference type="PROSITE" id="PS00061">
    <property type="entry name" value="ADH_SHORT"/>
    <property type="match status" value="1"/>
</dbReference>
<protein>
    <submittedName>
        <fullName evidence="4">Mycofactocin-coupled SDR family oxidoreductase</fullName>
    </submittedName>
</protein>
<evidence type="ECO:0000256" key="2">
    <source>
        <dbReference type="ARBA" id="ARBA00023002"/>
    </source>
</evidence>
<dbReference type="Pfam" id="PF13561">
    <property type="entry name" value="adh_short_C2"/>
    <property type="match status" value="1"/>
</dbReference>
<keyword evidence="2" id="KW-0560">Oxidoreductase</keyword>
<gene>
    <name evidence="4" type="ORF">MXD59_14270</name>
</gene>
<dbReference type="NCBIfam" id="NF009467">
    <property type="entry name" value="PRK12826.1-3"/>
    <property type="match status" value="1"/>
</dbReference>
<sequence length="268" mass="28012">MSERLSGRVAMVTGAARGQGRAEAVALAAEGADIIGVDACAELPTVPYPPATEEDLAETGRLVTASGARFVGVRADVRDLVAMEKAVAEGVGELGGLDVVVANAGISTWGRLWELTPQEWNTMIDVNLTGVWHTLRCTVPVLIEQGRGGSIVLTGSVGASKALPGMAHYVAAKHGLVGLARTAAVELGAFDIRVNCVHPWGVDTPMVSMTPESIFRENPQYGVSYSQVLKQSLSAPEEIARAVVFLASDDARSLTGVQLPVDRGATLV</sequence>
<accession>A0ABT0K0X4</accession>
<organism evidence="4 5">
    <name type="scientific">Frankia umida</name>
    <dbReference type="NCBI Taxonomy" id="573489"/>
    <lineage>
        <taxon>Bacteria</taxon>
        <taxon>Bacillati</taxon>
        <taxon>Actinomycetota</taxon>
        <taxon>Actinomycetes</taxon>
        <taxon>Frankiales</taxon>
        <taxon>Frankiaceae</taxon>
        <taxon>Frankia</taxon>
    </lineage>
</organism>
<name>A0ABT0K0X4_9ACTN</name>
<evidence type="ECO:0000313" key="4">
    <source>
        <dbReference type="EMBL" id="MCK9876933.1"/>
    </source>
</evidence>
<dbReference type="InterPro" id="IPR036291">
    <property type="entry name" value="NAD(P)-bd_dom_sf"/>
</dbReference>
<evidence type="ECO:0000256" key="3">
    <source>
        <dbReference type="ARBA" id="ARBA00023027"/>
    </source>
</evidence>
<dbReference type="PRINTS" id="PR00080">
    <property type="entry name" value="SDRFAMILY"/>
</dbReference>
<dbReference type="EMBL" id="JALKFT010000013">
    <property type="protein sequence ID" value="MCK9876933.1"/>
    <property type="molecule type" value="Genomic_DNA"/>
</dbReference>
<comment type="caution">
    <text evidence="4">The sequence shown here is derived from an EMBL/GenBank/DDBJ whole genome shotgun (WGS) entry which is preliminary data.</text>
</comment>
<reference evidence="4 5" key="1">
    <citation type="submission" date="2022-04" db="EMBL/GenBank/DDBJ databases">
        <title>Genome diversity in the genus Frankia.</title>
        <authorList>
            <person name="Carlos-Shanley C."/>
            <person name="Hahn D."/>
        </authorList>
    </citation>
    <scope>NUCLEOTIDE SEQUENCE [LARGE SCALE GENOMIC DNA]</scope>
    <source>
        <strain evidence="4 5">Ag45/Mut15</strain>
    </source>
</reference>
<dbReference type="InterPro" id="IPR023985">
    <property type="entry name" value="SDR_subfam_1"/>
</dbReference>
<dbReference type="PRINTS" id="PR00081">
    <property type="entry name" value="GDHRDH"/>
</dbReference>
<dbReference type="RefSeq" id="WP_248825246.1">
    <property type="nucleotide sequence ID" value="NZ_JALKFT010000013.1"/>
</dbReference>
<dbReference type="PANTHER" id="PTHR24321:SF8">
    <property type="entry name" value="ESTRADIOL 17-BETA-DEHYDROGENASE 8-RELATED"/>
    <property type="match status" value="1"/>
</dbReference>
<dbReference type="Gene3D" id="3.40.50.720">
    <property type="entry name" value="NAD(P)-binding Rossmann-like Domain"/>
    <property type="match status" value="1"/>
</dbReference>
<dbReference type="SUPFAM" id="SSF51735">
    <property type="entry name" value="NAD(P)-binding Rossmann-fold domains"/>
    <property type="match status" value="1"/>
</dbReference>
<dbReference type="InterPro" id="IPR020904">
    <property type="entry name" value="Sc_DH/Rdtase_CS"/>
</dbReference>